<dbReference type="Gene3D" id="2.30.29.30">
    <property type="entry name" value="Pleckstrin-homology domain (PH domain)/Phosphotyrosine-binding domain (PTB)"/>
    <property type="match status" value="1"/>
</dbReference>
<evidence type="ECO:0000256" key="1">
    <source>
        <dbReference type="ARBA" id="ARBA00004236"/>
    </source>
</evidence>
<evidence type="ECO:0000259" key="6">
    <source>
        <dbReference type="PROSITE" id="PS50003"/>
    </source>
</evidence>
<dbReference type="PROSITE" id="PS50003">
    <property type="entry name" value="PH_DOMAIN"/>
    <property type="match status" value="1"/>
</dbReference>
<dbReference type="SMART" id="SM00233">
    <property type="entry name" value="PH"/>
    <property type="match status" value="1"/>
</dbReference>
<feature type="region of interest" description="Disordered" evidence="5">
    <location>
        <begin position="156"/>
        <end position="214"/>
    </location>
</feature>
<evidence type="ECO:0000313" key="8">
    <source>
        <dbReference type="Proteomes" id="UP000694722"/>
    </source>
</evidence>
<dbReference type="GO" id="GO:0005085">
    <property type="term" value="F:guanyl-nucleotide exchange factor activity"/>
    <property type="evidence" value="ECO:0007669"/>
    <property type="project" value="UniProtKB-KW"/>
</dbReference>
<dbReference type="Pfam" id="PF15410">
    <property type="entry name" value="PH_9"/>
    <property type="match status" value="1"/>
</dbReference>
<evidence type="ECO:0000256" key="3">
    <source>
        <dbReference type="ARBA" id="ARBA00022658"/>
    </source>
</evidence>
<dbReference type="GO" id="GO:0005886">
    <property type="term" value="C:plasma membrane"/>
    <property type="evidence" value="ECO:0007669"/>
    <property type="project" value="UniProtKB-SubCell"/>
</dbReference>
<feature type="compositionally biased region" description="Basic and acidic residues" evidence="5">
    <location>
        <begin position="32"/>
        <end position="41"/>
    </location>
</feature>
<feature type="compositionally biased region" description="Acidic residues" evidence="5">
    <location>
        <begin position="173"/>
        <end position="182"/>
    </location>
</feature>
<evidence type="ECO:0000256" key="5">
    <source>
        <dbReference type="SAM" id="MobiDB-lite"/>
    </source>
</evidence>
<feature type="compositionally biased region" description="Basic residues" evidence="5">
    <location>
        <begin position="908"/>
        <end position="921"/>
    </location>
</feature>
<dbReference type="SUPFAM" id="SSF48425">
    <property type="entry name" value="Sec7 domain"/>
    <property type="match status" value="1"/>
</dbReference>
<dbReference type="SUPFAM" id="SSF50729">
    <property type="entry name" value="PH domain-like"/>
    <property type="match status" value="1"/>
</dbReference>
<feature type="region of interest" description="Disordered" evidence="5">
    <location>
        <begin position="250"/>
        <end position="331"/>
    </location>
</feature>
<dbReference type="GO" id="GO:0005543">
    <property type="term" value="F:phospholipid binding"/>
    <property type="evidence" value="ECO:0007669"/>
    <property type="project" value="InterPro"/>
</dbReference>
<proteinExistence type="predicted"/>
<dbReference type="AlphaFoldDB" id="A0A8D1EAK5"/>
<dbReference type="PANTHER" id="PTHR10663:SF338">
    <property type="entry name" value="PH AND SEC7 DOMAIN-CONTAINING PROTEIN 4"/>
    <property type="match status" value="1"/>
</dbReference>
<dbReference type="InterPro" id="IPR011993">
    <property type="entry name" value="PH-like_dom_sf"/>
</dbReference>
<evidence type="ECO:0000256" key="4">
    <source>
        <dbReference type="ARBA" id="ARBA00023136"/>
    </source>
</evidence>
<organism evidence="7 8">
    <name type="scientific">Sus scrofa</name>
    <name type="common">Pig</name>
    <dbReference type="NCBI Taxonomy" id="9823"/>
    <lineage>
        <taxon>Eukaryota</taxon>
        <taxon>Metazoa</taxon>
        <taxon>Chordata</taxon>
        <taxon>Craniata</taxon>
        <taxon>Vertebrata</taxon>
        <taxon>Euteleostomi</taxon>
        <taxon>Mammalia</taxon>
        <taxon>Eutheria</taxon>
        <taxon>Laurasiatheria</taxon>
        <taxon>Artiodactyla</taxon>
        <taxon>Suina</taxon>
        <taxon>Suidae</taxon>
        <taxon>Sus</taxon>
    </lineage>
</organism>
<feature type="region of interest" description="Disordered" evidence="5">
    <location>
        <begin position="22"/>
        <end position="110"/>
    </location>
</feature>
<dbReference type="FunFam" id="2.30.29.30:FF:000267">
    <property type="entry name" value="PH and SEC7 domain-containing protein 4"/>
    <property type="match status" value="1"/>
</dbReference>
<dbReference type="InterPro" id="IPR035999">
    <property type="entry name" value="Sec7_dom_sf"/>
</dbReference>
<keyword evidence="4" id="KW-0472">Membrane</keyword>
<evidence type="ECO:0000256" key="2">
    <source>
        <dbReference type="ARBA" id="ARBA00022475"/>
    </source>
</evidence>
<dbReference type="InterPro" id="IPR001605">
    <property type="entry name" value="PH_dom-spectrin-type"/>
</dbReference>
<dbReference type="CDD" id="cd13295">
    <property type="entry name" value="PH_EFA6"/>
    <property type="match status" value="1"/>
</dbReference>
<keyword evidence="2" id="KW-1003">Cell membrane</keyword>
<dbReference type="PRINTS" id="PR00683">
    <property type="entry name" value="SPECTRINPH"/>
</dbReference>
<dbReference type="InterPro" id="IPR001849">
    <property type="entry name" value="PH_domain"/>
</dbReference>
<feature type="domain" description="PH" evidence="6">
    <location>
        <begin position="642"/>
        <end position="757"/>
    </location>
</feature>
<feature type="compositionally biased region" description="Low complexity" evidence="5">
    <location>
        <begin position="415"/>
        <end position="427"/>
    </location>
</feature>
<dbReference type="InterPro" id="IPR041681">
    <property type="entry name" value="PH_9"/>
</dbReference>
<comment type="subcellular location">
    <subcellularLocation>
        <location evidence="1">Cell membrane</location>
    </subcellularLocation>
</comment>
<protein>
    <recommendedName>
        <fullName evidence="6">PH domain-containing protein</fullName>
    </recommendedName>
</protein>
<keyword evidence="3" id="KW-0344">Guanine-nucleotide releasing factor</keyword>
<feature type="region of interest" description="Disordered" evidence="5">
    <location>
        <begin position="350"/>
        <end position="545"/>
    </location>
</feature>
<accession>A0A8D1EAK5</accession>
<feature type="region of interest" description="Disordered" evidence="5">
    <location>
        <begin position="609"/>
        <end position="628"/>
    </location>
</feature>
<name>A0A8D1EAK5_PIG</name>
<feature type="compositionally biased region" description="Polar residues" evidence="5">
    <location>
        <begin position="99"/>
        <end position="110"/>
    </location>
</feature>
<feature type="compositionally biased region" description="Low complexity" evidence="5">
    <location>
        <begin position="162"/>
        <end position="172"/>
    </location>
</feature>
<reference evidence="7" key="1">
    <citation type="submission" date="2025-08" db="UniProtKB">
        <authorList>
            <consortium name="Ensembl"/>
        </authorList>
    </citation>
    <scope>IDENTIFICATION</scope>
</reference>
<dbReference type="GO" id="GO:0032012">
    <property type="term" value="P:regulation of ARF protein signal transduction"/>
    <property type="evidence" value="ECO:0007669"/>
    <property type="project" value="InterPro"/>
</dbReference>
<feature type="region of interest" description="Disordered" evidence="5">
    <location>
        <begin position="868"/>
        <end position="921"/>
    </location>
</feature>
<dbReference type="PANTHER" id="PTHR10663">
    <property type="entry name" value="GUANYL-NUCLEOTIDE EXCHANGE FACTOR"/>
    <property type="match status" value="1"/>
</dbReference>
<dbReference type="Ensembl" id="ENSSSCT00040043197.1">
    <property type="protein sequence ID" value="ENSSSCP00040018127.1"/>
    <property type="gene ID" value="ENSSSCG00040032064.1"/>
</dbReference>
<sequence length="921" mass="101120">MMGDDRLCEPAKPVEFLDVYLGDNLRPHPGVHLRETGDRQDPLQPWGEQTWPSYSPDSVRQDAYPGASSPEPMHLGIGPSQDEARQQSESSRSPRDSQPLGSPRQSQSTSTQVVFWAGILQAQMCVLDLEEELEKTEGLRAELRCCLPTAPTDLPAFPSSPVAPQDPGPAVDVDVDEDEALGEDGSRPEGDDQNPGWLREGTPDSSPEWGAEEESLFFDNPLFLESPCSDTSASETHFSWGFSDCCADVTTGPQNPQSPELPPPGGRVPWQLGSETDPEDTENPGGPTTPPFPVPIYRLHTSAWATVDAATEGIPTAPSSQRESEAPLEDSLDLIQSAASCEDKALTWEIGQVGSDSSTTPNPVQPWALHSPEGWQREEVPSWPLEPLSSQDRGDRDAECPQGSAPCTETPGSWGSPASSLEPSSPESEGRGPGPQPSPVSSGKGSPQLRSHQPGSELPKWALDASSPSLLETDGAEPHSLETEEAGGTLNLGKEVKSEGPARTAEAGAVQPDVRLTSPEGLPESPMPQALLPEEGLGPQAGDKLANGIRNDKMAWNLASRLYHLEGFRKSEVAAFLRKNDFSRAVAEEYLSFFQFGGQSLEKLEWAVDEEDAATPEKARPSPPAGKMSNPFLQLAQDPTVPTYKQGILARKMHQDADGKKTPWGKRGWKMIHTLLRGMVLYFLKGEDLRLEGESLVGQMVDEPVGVHHSLATPATHYTKKPHVFQLRTADWRLYLFQAPTAQEMTSWIARINLAAATHSAPPFPAAVGSQRRFVRPILPMGPAQSSLEEQHRSHENCLDAASDDLLDLQRNLPERRGRSRELEDYRLRKEYLEYEKTRYETYVELLVARLRCPADSLDLWEEQLGREAAGTQEPKPSLKKSHSSPSLHQDEAPTTAKVKRNISERRTYRKIIPKRNRNQL</sequence>
<dbReference type="Proteomes" id="UP000694722">
    <property type="component" value="Unplaced"/>
</dbReference>
<evidence type="ECO:0000313" key="7">
    <source>
        <dbReference type="Ensembl" id="ENSSSCP00040018127.1"/>
    </source>
</evidence>